<dbReference type="Proteomes" id="UP000240931">
    <property type="component" value="Segment"/>
</dbReference>
<evidence type="ECO:0000313" key="5">
    <source>
        <dbReference type="Proteomes" id="UP000317227"/>
    </source>
</evidence>
<dbReference type="EMBL" id="LR596615">
    <property type="protein sequence ID" value="VUE36057.1"/>
    <property type="molecule type" value="Genomic_DNA"/>
</dbReference>
<dbReference type="GeneID" id="40100429"/>
<reference evidence="4" key="2">
    <citation type="submission" date="2017-10" db="EMBL/GenBank/DDBJ databases">
        <authorList>
            <person name="Skurnik M."/>
        </authorList>
    </citation>
    <scope>NUCLEOTIDE SEQUENCE [LARGE SCALE GENOMIC DNA]</scope>
</reference>
<gene>
    <name evidence="2" type="primary">g011</name>
</gene>
<feature type="transmembrane region" description="Helical" evidence="1">
    <location>
        <begin position="50"/>
        <end position="74"/>
    </location>
</feature>
<accession>A0A2C9CY88</accession>
<keyword evidence="1" id="KW-0812">Transmembrane</keyword>
<evidence type="ECO:0000256" key="1">
    <source>
        <dbReference type="SAM" id="Phobius"/>
    </source>
</evidence>
<keyword evidence="1" id="KW-1133">Transmembrane helix</keyword>
<dbReference type="RefSeq" id="YP_009623621.1">
    <property type="nucleotide sequence ID" value="NC_042116.1"/>
</dbReference>
<evidence type="ECO:0000313" key="4">
    <source>
        <dbReference type="Proteomes" id="UP000240931"/>
    </source>
</evidence>
<protein>
    <submittedName>
        <fullName evidence="2">G011 protein</fullName>
    </submittedName>
</protein>
<dbReference type="OrthoDB" id="38080at10239"/>
<evidence type="ECO:0000313" key="2">
    <source>
        <dbReference type="EMBL" id="SOK58288.1"/>
    </source>
</evidence>
<reference evidence="2" key="1">
    <citation type="submission" date="2017-10" db="EMBL/GenBank/DDBJ databases">
        <authorList>
            <person name="Banno H."/>
            <person name="Chua N.-H."/>
        </authorList>
    </citation>
    <scope>NUCLEOTIDE SEQUENCE [LARGE SCALE GENOMIC DNA]</scope>
</reference>
<organism evidence="2 4">
    <name type="scientific">Yersinia phage fHe-Yen9-04</name>
    <dbReference type="NCBI Taxonomy" id="2052742"/>
    <lineage>
        <taxon>Viruses</taxon>
        <taxon>Duplodnaviria</taxon>
        <taxon>Heunggongvirae</taxon>
        <taxon>Uroviricota</taxon>
        <taxon>Caudoviricetes</taxon>
        <taxon>Eneladusvirus</taxon>
        <taxon>Eneladusvirus Yen904</taxon>
    </lineage>
</organism>
<name>A0A2C9CY88_9CAUD</name>
<keyword evidence="1" id="KW-0472">Membrane</keyword>
<dbReference type="KEGG" id="vg:40100429"/>
<evidence type="ECO:0000313" key="3">
    <source>
        <dbReference type="EMBL" id="VUE36057.1"/>
    </source>
</evidence>
<dbReference type="Proteomes" id="UP000317227">
    <property type="component" value="Segment"/>
</dbReference>
<keyword evidence="4" id="KW-1185">Reference proteome</keyword>
<sequence>MSNALKAMISLVISVLITFIILTAARDDVLWRLTMLGYEIEDTWYSFLTYGLNGIYAILMVGCFYILFCLMFYITGGSNESTTNPANH</sequence>
<proteinExistence type="predicted"/>
<dbReference type="EMBL" id="LT960551">
    <property type="protein sequence ID" value="SOK58288.1"/>
    <property type="molecule type" value="Genomic_DNA"/>
</dbReference>
<reference evidence="3 5" key="3">
    <citation type="submission" date="2019-06" db="EMBL/GenBank/DDBJ databases">
        <authorList>
            <person name="Bower L."/>
            <person name="Leinonen R."/>
        </authorList>
    </citation>
    <scope>NUCLEOTIDE SEQUENCE [LARGE SCALE GENOMIC DNA]</scope>
</reference>